<gene>
    <name evidence="3" type="ORF">S01H4_26662</name>
</gene>
<dbReference type="InterPro" id="IPR000326">
    <property type="entry name" value="PAP2/HPO"/>
</dbReference>
<comment type="caution">
    <text evidence="3">The sequence shown here is derived from an EMBL/GenBank/DDBJ whole genome shotgun (WGS) entry which is preliminary data.</text>
</comment>
<dbReference type="Pfam" id="PF01569">
    <property type="entry name" value="PAP2"/>
    <property type="match status" value="1"/>
</dbReference>
<accession>X1C007</accession>
<keyword evidence="1" id="KW-0472">Membrane</keyword>
<feature type="non-terminal residue" evidence="3">
    <location>
        <position position="1"/>
    </location>
</feature>
<keyword evidence="1" id="KW-1133">Transmembrane helix</keyword>
<dbReference type="AlphaFoldDB" id="X1C007"/>
<dbReference type="SUPFAM" id="SSF48317">
    <property type="entry name" value="Acid phosphatase/Vanadium-dependent haloperoxidase"/>
    <property type="match status" value="1"/>
</dbReference>
<protein>
    <recommendedName>
        <fullName evidence="2">Phosphatidic acid phosphatase type 2/haloperoxidase domain-containing protein</fullName>
    </recommendedName>
</protein>
<sequence length="55" mass="6137">RWGFVAAVLISYSRIYLGLHYPSDILAGAVYGIIMATLALFLQRVIEGRRGRKPS</sequence>
<feature type="domain" description="Phosphatidic acid phosphatase type 2/haloperoxidase" evidence="2">
    <location>
        <begin position="3"/>
        <end position="40"/>
    </location>
</feature>
<dbReference type="InterPro" id="IPR036938">
    <property type="entry name" value="PAP2/HPO_sf"/>
</dbReference>
<name>X1C007_9ZZZZ</name>
<evidence type="ECO:0000313" key="3">
    <source>
        <dbReference type="EMBL" id="GAG86692.1"/>
    </source>
</evidence>
<proteinExistence type="predicted"/>
<organism evidence="3">
    <name type="scientific">marine sediment metagenome</name>
    <dbReference type="NCBI Taxonomy" id="412755"/>
    <lineage>
        <taxon>unclassified sequences</taxon>
        <taxon>metagenomes</taxon>
        <taxon>ecological metagenomes</taxon>
    </lineage>
</organism>
<keyword evidence="1" id="KW-0812">Transmembrane</keyword>
<evidence type="ECO:0000259" key="2">
    <source>
        <dbReference type="Pfam" id="PF01569"/>
    </source>
</evidence>
<reference evidence="3" key="1">
    <citation type="journal article" date="2014" name="Front. Microbiol.">
        <title>High frequency of phylogenetically diverse reductive dehalogenase-homologous genes in deep subseafloor sedimentary metagenomes.</title>
        <authorList>
            <person name="Kawai M."/>
            <person name="Futagami T."/>
            <person name="Toyoda A."/>
            <person name="Takaki Y."/>
            <person name="Nishi S."/>
            <person name="Hori S."/>
            <person name="Arai W."/>
            <person name="Tsubouchi T."/>
            <person name="Morono Y."/>
            <person name="Uchiyama I."/>
            <person name="Ito T."/>
            <person name="Fujiyama A."/>
            <person name="Inagaki F."/>
            <person name="Takami H."/>
        </authorList>
    </citation>
    <scope>NUCLEOTIDE SEQUENCE</scope>
    <source>
        <strain evidence="3">Expedition CK06-06</strain>
    </source>
</reference>
<dbReference type="EMBL" id="BART01012896">
    <property type="protein sequence ID" value="GAG86692.1"/>
    <property type="molecule type" value="Genomic_DNA"/>
</dbReference>
<evidence type="ECO:0000256" key="1">
    <source>
        <dbReference type="SAM" id="Phobius"/>
    </source>
</evidence>
<dbReference type="Gene3D" id="1.20.144.10">
    <property type="entry name" value="Phosphatidic acid phosphatase type 2/haloperoxidase"/>
    <property type="match status" value="1"/>
</dbReference>
<feature type="transmembrane region" description="Helical" evidence="1">
    <location>
        <begin position="25"/>
        <end position="46"/>
    </location>
</feature>